<accession>I3CCD9</accession>
<evidence type="ECO:0000256" key="8">
    <source>
        <dbReference type="HAMAP-Rule" id="MF_00009"/>
    </source>
</evidence>
<keyword evidence="10" id="KW-1185">Reference proteome</keyword>
<dbReference type="OrthoDB" id="9807740at2"/>
<dbReference type="EC" id="3.1.-.-" evidence="8"/>
<dbReference type="PANTHER" id="PTHR46986">
    <property type="entry name" value="ENDORIBONUCLEASE YBEY, CHLOROPLASTIC"/>
    <property type="match status" value="1"/>
</dbReference>
<dbReference type="InterPro" id="IPR023091">
    <property type="entry name" value="MetalPrtase_cat_dom_sf_prd"/>
</dbReference>
<dbReference type="NCBIfam" id="TIGR00043">
    <property type="entry name" value="rRNA maturation RNase YbeY"/>
    <property type="match status" value="1"/>
</dbReference>
<dbReference type="Gene3D" id="3.40.390.30">
    <property type="entry name" value="Metalloproteases ('zincins'), catalytic domain"/>
    <property type="match status" value="1"/>
</dbReference>
<keyword evidence="5 8" id="KW-0255">Endonuclease</keyword>
<dbReference type="HOGENOM" id="CLU_106710_0_1_6"/>
<feature type="binding site" evidence="8">
    <location>
        <position position="124"/>
    </location>
    <ligand>
        <name>Zn(2+)</name>
        <dbReference type="ChEBI" id="CHEBI:29105"/>
        <note>catalytic</note>
    </ligand>
</feature>
<reference evidence="9 10" key="1">
    <citation type="submission" date="2011-11" db="EMBL/GenBank/DDBJ databases">
        <title>Improved High-Quality Draft sequence of Beggiatoa alba B18lD.</title>
        <authorList>
            <consortium name="US DOE Joint Genome Institute"/>
            <person name="Lucas S."/>
            <person name="Han J."/>
            <person name="Lapidus A."/>
            <person name="Cheng J.-F."/>
            <person name="Goodwin L."/>
            <person name="Pitluck S."/>
            <person name="Peters L."/>
            <person name="Mikhailova N."/>
            <person name="Held B."/>
            <person name="Detter J.C."/>
            <person name="Han C."/>
            <person name="Tapia R."/>
            <person name="Land M."/>
            <person name="Hauser L."/>
            <person name="Kyrpides N."/>
            <person name="Ivanova N."/>
            <person name="Pagani I."/>
            <person name="Samuel K."/>
            <person name="Teske A."/>
            <person name="Mueller J."/>
            <person name="Woyke T."/>
        </authorList>
    </citation>
    <scope>NUCLEOTIDE SEQUENCE [LARGE SCALE GENOMIC DNA]</scope>
    <source>
        <strain evidence="9 10">B18LD</strain>
    </source>
</reference>
<comment type="subcellular location">
    <subcellularLocation>
        <location evidence="8">Cytoplasm</location>
    </subcellularLocation>
</comment>
<sequence>MNADVDLQYACAVTDLPTRSQFVDWVNAVLHHPDIQNRLKISRKNALTIRIVDETEGKTLNETWRHKAYATNVLSFPFETPKGLKLPLLGDIIICAPVVAHEASEQEKPLLAHWAHLVIHGTLHLIGYDHIDEAEANEMEALEIQILQQLGYSDPYNTIDKP</sequence>
<keyword evidence="8" id="KW-0698">rRNA processing</keyword>
<dbReference type="InterPro" id="IPR020549">
    <property type="entry name" value="YbeY_CS"/>
</dbReference>
<dbReference type="AlphaFoldDB" id="I3CCD9"/>
<dbReference type="GO" id="GO:0005737">
    <property type="term" value="C:cytoplasm"/>
    <property type="evidence" value="ECO:0007669"/>
    <property type="project" value="UniProtKB-SubCell"/>
</dbReference>
<keyword evidence="3 8" id="KW-0540">Nuclease</keyword>
<gene>
    <name evidence="8" type="primary">ybeY</name>
    <name evidence="9" type="ORF">BegalDRAFT_0362</name>
</gene>
<evidence type="ECO:0000256" key="3">
    <source>
        <dbReference type="ARBA" id="ARBA00022722"/>
    </source>
</evidence>
<dbReference type="SUPFAM" id="SSF55486">
    <property type="entry name" value="Metalloproteases ('zincins'), catalytic domain"/>
    <property type="match status" value="1"/>
</dbReference>
<evidence type="ECO:0000256" key="6">
    <source>
        <dbReference type="ARBA" id="ARBA00022801"/>
    </source>
</evidence>
<dbReference type="Proteomes" id="UP000005744">
    <property type="component" value="Unassembled WGS sequence"/>
</dbReference>
<comment type="function">
    <text evidence="8">Single strand-specific metallo-endoribonuclease involved in late-stage 70S ribosome quality control and in maturation of the 3' terminus of the 16S rRNA.</text>
</comment>
<dbReference type="PANTHER" id="PTHR46986:SF1">
    <property type="entry name" value="ENDORIBONUCLEASE YBEY, CHLOROPLASTIC"/>
    <property type="match status" value="1"/>
</dbReference>
<dbReference type="GO" id="GO:0004521">
    <property type="term" value="F:RNA endonuclease activity"/>
    <property type="evidence" value="ECO:0007669"/>
    <property type="project" value="UniProtKB-UniRule"/>
</dbReference>
<keyword evidence="7 8" id="KW-0862">Zinc</keyword>
<feature type="binding site" evidence="8">
    <location>
        <position position="130"/>
    </location>
    <ligand>
        <name>Zn(2+)</name>
        <dbReference type="ChEBI" id="CHEBI:29105"/>
        <note>catalytic</note>
    </ligand>
</feature>
<dbReference type="GO" id="GO:0008270">
    <property type="term" value="F:zinc ion binding"/>
    <property type="evidence" value="ECO:0007669"/>
    <property type="project" value="UniProtKB-UniRule"/>
</dbReference>
<dbReference type="GO" id="GO:0006364">
    <property type="term" value="P:rRNA processing"/>
    <property type="evidence" value="ECO:0007669"/>
    <property type="project" value="UniProtKB-UniRule"/>
</dbReference>
<keyword evidence="8" id="KW-0963">Cytoplasm</keyword>
<evidence type="ECO:0000313" key="9">
    <source>
        <dbReference type="EMBL" id="EIJ41282.1"/>
    </source>
</evidence>
<evidence type="ECO:0000256" key="7">
    <source>
        <dbReference type="ARBA" id="ARBA00022833"/>
    </source>
</evidence>
<dbReference type="STRING" id="395493.BegalDRAFT_0362"/>
<dbReference type="Pfam" id="PF02130">
    <property type="entry name" value="YbeY"/>
    <property type="match status" value="1"/>
</dbReference>
<dbReference type="GO" id="GO:0004222">
    <property type="term" value="F:metalloendopeptidase activity"/>
    <property type="evidence" value="ECO:0007669"/>
    <property type="project" value="InterPro"/>
</dbReference>
<keyword evidence="2 8" id="KW-0690">Ribosome biogenesis</keyword>
<comment type="cofactor">
    <cofactor evidence="8">
        <name>Zn(2+)</name>
        <dbReference type="ChEBI" id="CHEBI:29105"/>
    </cofactor>
    <text evidence="8">Binds 1 zinc ion.</text>
</comment>
<feature type="binding site" evidence="8">
    <location>
        <position position="120"/>
    </location>
    <ligand>
        <name>Zn(2+)</name>
        <dbReference type="ChEBI" id="CHEBI:29105"/>
        <note>catalytic</note>
    </ligand>
</feature>
<proteinExistence type="inferred from homology"/>
<dbReference type="EMBL" id="JH600070">
    <property type="protein sequence ID" value="EIJ41282.1"/>
    <property type="molecule type" value="Genomic_DNA"/>
</dbReference>
<organism evidence="9 10">
    <name type="scientific">Beggiatoa alba B18LD</name>
    <dbReference type="NCBI Taxonomy" id="395493"/>
    <lineage>
        <taxon>Bacteria</taxon>
        <taxon>Pseudomonadati</taxon>
        <taxon>Pseudomonadota</taxon>
        <taxon>Gammaproteobacteria</taxon>
        <taxon>Thiotrichales</taxon>
        <taxon>Thiotrichaceae</taxon>
        <taxon>Beggiatoa</taxon>
    </lineage>
</organism>
<dbReference type="InterPro" id="IPR002036">
    <property type="entry name" value="YbeY"/>
</dbReference>
<evidence type="ECO:0000256" key="2">
    <source>
        <dbReference type="ARBA" id="ARBA00022517"/>
    </source>
</evidence>
<protein>
    <recommendedName>
        <fullName evidence="8">Endoribonuclease YbeY</fullName>
        <ecNumber evidence="8">3.1.-.-</ecNumber>
    </recommendedName>
</protein>
<dbReference type="HAMAP" id="MF_00009">
    <property type="entry name" value="Endoribonucl_YbeY"/>
    <property type="match status" value="1"/>
</dbReference>
<dbReference type="eggNOG" id="COG0319">
    <property type="taxonomic scope" value="Bacteria"/>
</dbReference>
<evidence type="ECO:0000256" key="1">
    <source>
        <dbReference type="ARBA" id="ARBA00010875"/>
    </source>
</evidence>
<evidence type="ECO:0000256" key="4">
    <source>
        <dbReference type="ARBA" id="ARBA00022723"/>
    </source>
</evidence>
<comment type="similarity">
    <text evidence="1 8">Belongs to the endoribonuclease YbeY family.</text>
</comment>
<evidence type="ECO:0000313" key="10">
    <source>
        <dbReference type="Proteomes" id="UP000005744"/>
    </source>
</evidence>
<evidence type="ECO:0000256" key="5">
    <source>
        <dbReference type="ARBA" id="ARBA00022759"/>
    </source>
</evidence>
<dbReference type="PROSITE" id="PS01306">
    <property type="entry name" value="UPF0054"/>
    <property type="match status" value="1"/>
</dbReference>
<name>I3CCD9_9GAMM</name>
<dbReference type="RefSeq" id="WP_002683079.1">
    <property type="nucleotide sequence ID" value="NZ_JH600070.1"/>
</dbReference>
<keyword evidence="6 8" id="KW-0378">Hydrolase</keyword>
<keyword evidence="4 8" id="KW-0479">Metal-binding</keyword>